<dbReference type="SUPFAM" id="SSF103473">
    <property type="entry name" value="MFS general substrate transporter"/>
    <property type="match status" value="1"/>
</dbReference>
<dbReference type="EMBL" id="JAXCGZ010013267">
    <property type="protein sequence ID" value="KAK7073048.1"/>
    <property type="molecule type" value="Genomic_DNA"/>
</dbReference>
<feature type="transmembrane region" description="Helical" evidence="7">
    <location>
        <begin position="157"/>
        <end position="178"/>
    </location>
</feature>
<dbReference type="PANTHER" id="PTHR10332">
    <property type="entry name" value="EQUILIBRATIVE NUCLEOSIDE TRANSPORTER"/>
    <property type="match status" value="1"/>
</dbReference>
<comment type="caution">
    <text evidence="8">The sequence shown here is derived from an EMBL/GenBank/DDBJ whole genome shotgun (WGS) entry which is preliminary data.</text>
</comment>
<reference evidence="8 9" key="1">
    <citation type="submission" date="2023-11" db="EMBL/GenBank/DDBJ databases">
        <title>Halocaridina rubra genome assembly.</title>
        <authorList>
            <person name="Smith C."/>
        </authorList>
    </citation>
    <scope>NUCLEOTIDE SEQUENCE [LARGE SCALE GENOMIC DNA]</scope>
    <source>
        <strain evidence="8">EP-1</strain>
        <tissue evidence="8">Whole</tissue>
    </source>
</reference>
<dbReference type="Proteomes" id="UP001381693">
    <property type="component" value="Unassembled WGS sequence"/>
</dbReference>
<evidence type="ECO:0000256" key="2">
    <source>
        <dbReference type="ARBA" id="ARBA00007965"/>
    </source>
</evidence>
<dbReference type="InterPro" id="IPR002259">
    <property type="entry name" value="Eqnu_transpt"/>
</dbReference>
<comment type="subcellular location">
    <subcellularLocation>
        <location evidence="1">Membrane</location>
        <topology evidence="1">Multi-pass membrane protein</topology>
    </subcellularLocation>
</comment>
<accession>A0AAN8X2M3</accession>
<dbReference type="GO" id="GO:0005337">
    <property type="term" value="F:nucleoside transmembrane transporter activity"/>
    <property type="evidence" value="ECO:0007669"/>
    <property type="project" value="InterPro"/>
</dbReference>
<evidence type="ECO:0000256" key="4">
    <source>
        <dbReference type="ARBA" id="ARBA00022692"/>
    </source>
</evidence>
<feature type="transmembrane region" description="Helical" evidence="7">
    <location>
        <begin position="47"/>
        <end position="68"/>
    </location>
</feature>
<keyword evidence="4 7" id="KW-0812">Transmembrane</keyword>
<evidence type="ECO:0000256" key="6">
    <source>
        <dbReference type="ARBA" id="ARBA00023136"/>
    </source>
</evidence>
<protein>
    <recommendedName>
        <fullName evidence="10">Equilibrative nucleoside transporter 3</fullName>
    </recommendedName>
</protein>
<evidence type="ECO:0000256" key="3">
    <source>
        <dbReference type="ARBA" id="ARBA00022448"/>
    </source>
</evidence>
<dbReference type="Pfam" id="PF01733">
    <property type="entry name" value="Nucleoside_tran"/>
    <property type="match status" value="2"/>
</dbReference>
<dbReference type="PIRSF" id="PIRSF016379">
    <property type="entry name" value="ENT"/>
    <property type="match status" value="1"/>
</dbReference>
<dbReference type="PANTHER" id="PTHR10332:SF88">
    <property type="entry name" value="EQUILIBRATIVE NUCLEOSIDE TRANSPORTER 1, ISOFORM A"/>
    <property type="match status" value="1"/>
</dbReference>
<dbReference type="GO" id="GO:0005886">
    <property type="term" value="C:plasma membrane"/>
    <property type="evidence" value="ECO:0007669"/>
    <property type="project" value="TreeGrafter"/>
</dbReference>
<feature type="transmembrane region" description="Helical" evidence="7">
    <location>
        <begin position="286"/>
        <end position="307"/>
    </location>
</feature>
<evidence type="ECO:0000256" key="1">
    <source>
        <dbReference type="ARBA" id="ARBA00004141"/>
    </source>
</evidence>
<evidence type="ECO:0000256" key="5">
    <source>
        <dbReference type="ARBA" id="ARBA00022989"/>
    </source>
</evidence>
<comment type="similarity">
    <text evidence="2">Belongs to the SLC29A/ENT transporter (TC 2.A.57) family.</text>
</comment>
<sequence>MFVLLTRSVKVNICHLFQYWQYKLRNVTRGDDWDNDDSTLTTLQVTFTPTLVIISNVFCTVFLIVTTGIVKRVSEWARHVGSLALSLLAMIIITVLTFVNTDSFSVAVLQGSSYGLAGMFPASCMSGMISGQAVAGIFSSLAMIISLLVGGDDVTSALIFFVIADVFLVITIIGYIYLTKTTFYDQMKIEATKTDIDGKQNTKNDWKSYLLVFKKVWLMGTTLGGTLFFTLMIYPAVLVYITSVYPTSQWTEVYFQPTITFLLFNIGDWAGREAPRLVKWPGPDGWLLHIFGAARVVFIPLLMLCHGENKTFPTVLDHDAYYIILLFFFAITNGYVGTLAMIYYPGLVEDDEIELAGTIMAALLGIGMVIGSLLSPAFVALWGPT</sequence>
<proteinExistence type="inferred from homology"/>
<gene>
    <name evidence="8" type="ORF">SK128_005811</name>
</gene>
<evidence type="ECO:0008006" key="10">
    <source>
        <dbReference type="Google" id="ProtNLM"/>
    </source>
</evidence>
<dbReference type="InterPro" id="IPR036259">
    <property type="entry name" value="MFS_trans_sf"/>
</dbReference>
<evidence type="ECO:0000256" key="7">
    <source>
        <dbReference type="SAM" id="Phobius"/>
    </source>
</evidence>
<evidence type="ECO:0000313" key="9">
    <source>
        <dbReference type="Proteomes" id="UP001381693"/>
    </source>
</evidence>
<feature type="transmembrane region" description="Helical" evidence="7">
    <location>
        <begin position="133"/>
        <end position="151"/>
    </location>
</feature>
<evidence type="ECO:0000313" key="8">
    <source>
        <dbReference type="EMBL" id="KAK7073048.1"/>
    </source>
</evidence>
<feature type="transmembrane region" description="Helical" evidence="7">
    <location>
        <begin position="319"/>
        <end position="344"/>
    </location>
</feature>
<keyword evidence="9" id="KW-1185">Reference proteome</keyword>
<keyword evidence="5 7" id="KW-1133">Transmembrane helix</keyword>
<feature type="transmembrane region" description="Helical" evidence="7">
    <location>
        <begin position="356"/>
        <end position="382"/>
    </location>
</feature>
<keyword evidence="3" id="KW-0813">Transport</keyword>
<dbReference type="PRINTS" id="PR01130">
    <property type="entry name" value="DERENTRNSPRT"/>
</dbReference>
<organism evidence="8 9">
    <name type="scientific">Halocaridina rubra</name>
    <name type="common">Hawaiian red shrimp</name>
    <dbReference type="NCBI Taxonomy" id="373956"/>
    <lineage>
        <taxon>Eukaryota</taxon>
        <taxon>Metazoa</taxon>
        <taxon>Ecdysozoa</taxon>
        <taxon>Arthropoda</taxon>
        <taxon>Crustacea</taxon>
        <taxon>Multicrustacea</taxon>
        <taxon>Malacostraca</taxon>
        <taxon>Eumalacostraca</taxon>
        <taxon>Eucarida</taxon>
        <taxon>Decapoda</taxon>
        <taxon>Pleocyemata</taxon>
        <taxon>Caridea</taxon>
        <taxon>Atyoidea</taxon>
        <taxon>Atyidae</taxon>
        <taxon>Halocaridina</taxon>
    </lineage>
</organism>
<name>A0AAN8X2M3_HALRR</name>
<keyword evidence="6 7" id="KW-0472">Membrane</keyword>
<feature type="transmembrane region" description="Helical" evidence="7">
    <location>
        <begin position="216"/>
        <end position="241"/>
    </location>
</feature>
<dbReference type="Gene3D" id="1.20.1250.20">
    <property type="entry name" value="MFS general substrate transporter like domains"/>
    <property type="match status" value="1"/>
</dbReference>
<dbReference type="AlphaFoldDB" id="A0AAN8X2M3"/>
<feature type="transmembrane region" description="Helical" evidence="7">
    <location>
        <begin position="80"/>
        <end position="98"/>
    </location>
</feature>